<keyword evidence="2" id="KW-0418">Kinase</keyword>
<dbReference type="Proteomes" id="UP001429564">
    <property type="component" value="Unassembled WGS sequence"/>
</dbReference>
<dbReference type="EMBL" id="QHLQ01000034">
    <property type="protein sequence ID" value="NIZ63277.1"/>
    <property type="molecule type" value="Genomic_DNA"/>
</dbReference>
<dbReference type="InterPro" id="IPR009045">
    <property type="entry name" value="Zn_M74/Hedgehog-like"/>
</dbReference>
<feature type="domain" description="Peptidase M15A C-terminal" evidence="1">
    <location>
        <begin position="6"/>
        <end position="109"/>
    </location>
</feature>
<evidence type="ECO:0000313" key="3">
    <source>
        <dbReference type="Proteomes" id="UP001429564"/>
    </source>
</evidence>
<organism evidence="2 3">
    <name type="scientific">Parasedimentitalea denitrificans</name>
    <dbReference type="NCBI Taxonomy" id="2211118"/>
    <lineage>
        <taxon>Bacteria</taxon>
        <taxon>Pseudomonadati</taxon>
        <taxon>Pseudomonadota</taxon>
        <taxon>Alphaproteobacteria</taxon>
        <taxon>Rhodobacterales</taxon>
        <taxon>Paracoccaceae</taxon>
        <taxon>Parasedimentitalea</taxon>
    </lineage>
</organism>
<dbReference type="Pfam" id="PF08291">
    <property type="entry name" value="Peptidase_M15_3"/>
    <property type="match status" value="1"/>
</dbReference>
<accession>A0ABX0WCB1</accession>
<evidence type="ECO:0000313" key="2">
    <source>
        <dbReference type="EMBL" id="NIZ63277.1"/>
    </source>
</evidence>
<comment type="caution">
    <text evidence="2">The sequence shown here is derived from an EMBL/GenBank/DDBJ whole genome shotgun (WGS) entry which is preliminary data.</text>
</comment>
<proteinExistence type="predicted"/>
<sequence length="120" mass="13409">MGDLSKNFSRSEFKCKCGECEQVGPDPKLIPILQDVRDHFGKPVTVHSGHRCRAYNESVGGVEFSQHPLGTAGDFTVAGVSPRKVQDYLLSKYPDTLGIGRYRGFTHVDVREGKGRWDKR</sequence>
<dbReference type="GO" id="GO:0004674">
    <property type="term" value="F:protein serine/threonine kinase activity"/>
    <property type="evidence" value="ECO:0007669"/>
    <property type="project" value="UniProtKB-KW"/>
</dbReference>
<gene>
    <name evidence="2" type="ORF">DL239_20120</name>
</gene>
<dbReference type="Gene3D" id="3.30.1380.10">
    <property type="match status" value="1"/>
</dbReference>
<evidence type="ECO:0000259" key="1">
    <source>
        <dbReference type="Pfam" id="PF08291"/>
    </source>
</evidence>
<dbReference type="InterPro" id="IPR013230">
    <property type="entry name" value="Peptidase_M15A_C"/>
</dbReference>
<dbReference type="SUPFAM" id="SSF55166">
    <property type="entry name" value="Hedgehog/DD-peptidase"/>
    <property type="match status" value="1"/>
</dbReference>
<reference evidence="2 3" key="1">
    <citation type="submission" date="2018-05" db="EMBL/GenBank/DDBJ databases">
        <authorList>
            <person name="Zhang Y.-J."/>
        </authorList>
    </citation>
    <scope>NUCLEOTIDE SEQUENCE [LARGE SCALE GENOMIC DNA]</scope>
    <source>
        <strain evidence="2 3">CY04</strain>
    </source>
</reference>
<keyword evidence="3" id="KW-1185">Reference proteome</keyword>
<protein>
    <submittedName>
        <fullName evidence="2">Serine/threonine protein kinase</fullName>
    </submittedName>
</protein>
<name>A0ABX0WCB1_9RHOB</name>
<keyword evidence="2" id="KW-0808">Transferase</keyword>
<keyword evidence="2" id="KW-0723">Serine/threonine-protein kinase</keyword>